<dbReference type="Pfam" id="PF00149">
    <property type="entry name" value="Metallophos"/>
    <property type="match status" value="1"/>
</dbReference>
<dbReference type="GO" id="GO:0016787">
    <property type="term" value="F:hydrolase activity"/>
    <property type="evidence" value="ECO:0007669"/>
    <property type="project" value="InterPro"/>
</dbReference>
<gene>
    <name evidence="2" type="ORF">MC7420_6022</name>
</gene>
<dbReference type="RefSeq" id="WP_006101875.1">
    <property type="nucleotide sequence ID" value="NZ_DS989852.1"/>
</dbReference>
<dbReference type="InterPro" id="IPR029052">
    <property type="entry name" value="Metallo-depent_PP-like"/>
</dbReference>
<dbReference type="InterPro" id="IPR051918">
    <property type="entry name" value="STPP_CPPED1"/>
</dbReference>
<dbReference type="STRING" id="118168.MC7420_6022"/>
<dbReference type="AlphaFoldDB" id="B4VTR7"/>
<dbReference type="OrthoDB" id="500534at2"/>
<feature type="domain" description="Calcineurin-like phosphoesterase" evidence="1">
    <location>
        <begin position="50"/>
        <end position="159"/>
    </location>
</feature>
<reference evidence="2 3" key="1">
    <citation type="submission" date="2008-07" db="EMBL/GenBank/DDBJ databases">
        <authorList>
            <person name="Tandeau de Marsac N."/>
            <person name="Ferriera S."/>
            <person name="Johnson J."/>
            <person name="Kravitz S."/>
            <person name="Beeson K."/>
            <person name="Sutton G."/>
            <person name="Rogers Y.-H."/>
            <person name="Friedman R."/>
            <person name="Frazier M."/>
            <person name="Venter J.C."/>
        </authorList>
    </citation>
    <scope>NUCLEOTIDE SEQUENCE [LARGE SCALE GENOMIC DNA]</scope>
    <source>
        <strain evidence="2 3">PCC 7420</strain>
    </source>
</reference>
<dbReference type="Proteomes" id="UP000003835">
    <property type="component" value="Unassembled WGS sequence"/>
</dbReference>
<evidence type="ECO:0000313" key="2">
    <source>
        <dbReference type="EMBL" id="EDX74544.1"/>
    </source>
</evidence>
<name>B4VTR7_9CYAN</name>
<dbReference type="InterPro" id="IPR004843">
    <property type="entry name" value="Calcineurin-like_PHP"/>
</dbReference>
<sequence>MQFVSDPPIAEKIQQMKQRVRWQDPLILERDIDQTRLVLDDDKPDHPEFSFLVIGDTGFGSHKQHDPQRKIVEMMLNHRDDCRFVLHTGDVVYQVGSSEYYPKNFIKPYREFLVDGDSHHKISYDKMVFNLPFLTIPGNHDYYDLPFIYGVMAQVTWPLRHLLKTKLDLNVGWHGSHKGKAYTKAFLDYLKPLKYWGQLENHLDHHYTAKTDTGRCLRYQPGKFTRLPNRYYTFRSGGIDFFALDSNTFNSPAPIPDTREGEAFRRLLEKRGDELEAEKMQLIEASVTLDADNPEEAEQLDDLNVKLEQIDEVSLDINKQLASDEETTIDFEQLDWLRQRLIQSWQTQDVRGRVIYLHHPPYVTEATKWQQAQTWAVRRRLRQVLDAVATEVGDLAQGRPLVDLVLTGHAHCLEYLETVDTGHADSYIPWIICGGSGHSLRRQRKEGSEIMESVGFIDNNPSRLVARSHFYAGRHGHGSKKQRLYSFLRIDVLEGNPPKFRVQPFIAERCHRTWNNYSKEAFVIG</sequence>
<accession>B4VTR7</accession>
<dbReference type="eggNOG" id="COG1409">
    <property type="taxonomic scope" value="Bacteria"/>
</dbReference>
<keyword evidence="3" id="KW-1185">Reference proteome</keyword>
<dbReference type="PANTHER" id="PTHR43143:SF1">
    <property type="entry name" value="SERINE_THREONINE-PROTEIN PHOSPHATASE CPPED1"/>
    <property type="match status" value="1"/>
</dbReference>
<evidence type="ECO:0000259" key="1">
    <source>
        <dbReference type="Pfam" id="PF00149"/>
    </source>
</evidence>
<dbReference type="HOGENOM" id="CLU_516474_0_0_3"/>
<proteinExistence type="predicted"/>
<dbReference type="SUPFAM" id="SSF56300">
    <property type="entry name" value="Metallo-dependent phosphatases"/>
    <property type="match status" value="1"/>
</dbReference>
<dbReference type="Gene3D" id="3.60.21.10">
    <property type="match status" value="1"/>
</dbReference>
<organism evidence="2 3">
    <name type="scientific">Coleofasciculus chthonoplastes PCC 7420</name>
    <dbReference type="NCBI Taxonomy" id="118168"/>
    <lineage>
        <taxon>Bacteria</taxon>
        <taxon>Bacillati</taxon>
        <taxon>Cyanobacteriota</taxon>
        <taxon>Cyanophyceae</taxon>
        <taxon>Coleofasciculales</taxon>
        <taxon>Coleofasciculaceae</taxon>
        <taxon>Coleofasciculus</taxon>
    </lineage>
</organism>
<protein>
    <submittedName>
        <fullName evidence="2">Ser/Thr protein phosphatase family protein</fullName>
    </submittedName>
</protein>
<dbReference type="PANTHER" id="PTHR43143">
    <property type="entry name" value="METALLOPHOSPHOESTERASE, CALCINEURIN SUPERFAMILY"/>
    <property type="match status" value="1"/>
</dbReference>
<evidence type="ECO:0000313" key="3">
    <source>
        <dbReference type="Proteomes" id="UP000003835"/>
    </source>
</evidence>
<dbReference type="EMBL" id="DS989852">
    <property type="protein sequence ID" value="EDX74544.1"/>
    <property type="molecule type" value="Genomic_DNA"/>
</dbReference>